<dbReference type="SUPFAM" id="SSF52374">
    <property type="entry name" value="Nucleotidylyl transferase"/>
    <property type="match status" value="1"/>
</dbReference>
<feature type="domain" description="Methionyl-tRNA synthetase anticodon-binding" evidence="9">
    <location>
        <begin position="379"/>
        <end position="472"/>
    </location>
</feature>
<dbReference type="PRINTS" id="PR01041">
    <property type="entry name" value="TRNASYNTHMET"/>
</dbReference>
<keyword evidence="5 7" id="KW-0648">Protein biosynthesis</keyword>
<organism evidence="10 11">
    <name type="scientific">Candidatus Fokinia crypta</name>
    <dbReference type="NCBI Taxonomy" id="1920990"/>
    <lineage>
        <taxon>Bacteria</taxon>
        <taxon>Pseudomonadati</taxon>
        <taxon>Pseudomonadota</taxon>
        <taxon>Alphaproteobacteria</taxon>
        <taxon>Rickettsiales</taxon>
        <taxon>Candidatus Midichloriaceae</taxon>
        <taxon>Candidatus Fokinia</taxon>
    </lineage>
</organism>
<evidence type="ECO:0000313" key="11">
    <source>
        <dbReference type="Proteomes" id="UP001325140"/>
    </source>
</evidence>
<dbReference type="InterPro" id="IPR015413">
    <property type="entry name" value="Methionyl/Leucyl_tRNA_Synth"/>
</dbReference>
<dbReference type="SUPFAM" id="SSF47323">
    <property type="entry name" value="Anticodon-binding domain of a subclass of class I aminoacyl-tRNA synthetases"/>
    <property type="match status" value="1"/>
</dbReference>
<sequence length="502" mass="58838">MSFEYNSKFYITTPIYYANGEPHLGHLYTTTIADIIARYNRLQKRKVYFVTGMDEHGQKVELTARRFGVSPQERVDVISHKFRSLYESIDITYNDFIRTTEERHKNFVISVWKTLHERGWIYKGQYSGWYAERDEAFYSEEEIVNGKAPTGADVTFCSEECYFFKLSAFQEELLKIYHSGRIIIQPKTKLNEVISFIERGLKDLCISRKNTKWGIPVPNATEQTIYVWIDALMNYVSVLPEHFKSKYWPCNVQLIGKDILMFHAVYWPAILVALGIEELPLKILVHGWWLNDGQKMSKSLNNVIDPQSLIDEYTPDYVRYFLIRETRVGNDASYSKSNFQKLINAELVNNIGNLVQRSVTFIQKYMNNICKKPPNPDNDILQQAYGIVSSYIEHMESLKFYEAIDNILKISEIANRYFSEEQPWYKKDKTEELHSILFYTLELVRLIGILLQPFAPDGAEKILSIFYLQKTQNITFNIASAAFMFNKLYVDKQFNQVFPRIN</sequence>
<evidence type="ECO:0000313" key="10">
    <source>
        <dbReference type="EMBL" id="WPX98136.1"/>
    </source>
</evidence>
<dbReference type="Gene3D" id="2.170.220.10">
    <property type="match status" value="1"/>
</dbReference>
<protein>
    <recommendedName>
        <fullName evidence="1">methionine--tRNA ligase</fullName>
        <ecNumber evidence="1">6.1.1.10</ecNumber>
    </recommendedName>
</protein>
<evidence type="ECO:0000256" key="6">
    <source>
        <dbReference type="ARBA" id="ARBA00023146"/>
    </source>
</evidence>
<accession>A0ABZ0UPV3</accession>
<dbReference type="InterPro" id="IPR009080">
    <property type="entry name" value="tRNAsynth_Ia_anticodon-bd"/>
</dbReference>
<dbReference type="GO" id="GO:0016874">
    <property type="term" value="F:ligase activity"/>
    <property type="evidence" value="ECO:0007669"/>
    <property type="project" value="UniProtKB-KW"/>
</dbReference>
<keyword evidence="6 7" id="KW-0030">Aminoacyl-tRNA synthetase</keyword>
<evidence type="ECO:0000256" key="2">
    <source>
        <dbReference type="ARBA" id="ARBA00022598"/>
    </source>
</evidence>
<dbReference type="InterPro" id="IPR014729">
    <property type="entry name" value="Rossmann-like_a/b/a_fold"/>
</dbReference>
<dbReference type="InterPro" id="IPR041872">
    <property type="entry name" value="Anticodon_Met"/>
</dbReference>
<reference evidence="10" key="1">
    <citation type="submission" date="2022-10" db="EMBL/GenBank/DDBJ databases">
        <title>Host association and intracellularity evolved multiple times independently in the Rickettsiales.</title>
        <authorList>
            <person name="Castelli M."/>
            <person name="Nardi T."/>
            <person name="Gammuto L."/>
            <person name="Bellinzona G."/>
            <person name="Sabaneyeva E."/>
            <person name="Potekhin A."/>
            <person name="Serra V."/>
            <person name="Petroni G."/>
            <person name="Sassera D."/>
        </authorList>
    </citation>
    <scope>NUCLEOTIDE SEQUENCE [LARGE SCALE GENOMIC DNA]</scope>
    <source>
        <strain evidence="10">US_Bl 11III1</strain>
    </source>
</reference>
<comment type="similarity">
    <text evidence="7">Belongs to the class-I aminoacyl-tRNA synthetase family.</text>
</comment>
<keyword evidence="3 7" id="KW-0547">Nucleotide-binding</keyword>
<keyword evidence="2 7" id="KW-0436">Ligase</keyword>
<dbReference type="CDD" id="cd00814">
    <property type="entry name" value="MetRS_core"/>
    <property type="match status" value="1"/>
</dbReference>
<dbReference type="PANTHER" id="PTHR43326">
    <property type="entry name" value="METHIONYL-TRNA SYNTHETASE"/>
    <property type="match status" value="1"/>
</dbReference>
<dbReference type="CDD" id="cd07957">
    <property type="entry name" value="Anticodon_Ia_Met"/>
    <property type="match status" value="1"/>
</dbReference>
<evidence type="ECO:0000256" key="7">
    <source>
        <dbReference type="RuleBase" id="RU363039"/>
    </source>
</evidence>
<dbReference type="InterPro" id="IPR023457">
    <property type="entry name" value="Met-tRNA_synth_2"/>
</dbReference>
<evidence type="ECO:0000256" key="5">
    <source>
        <dbReference type="ARBA" id="ARBA00022917"/>
    </source>
</evidence>
<feature type="domain" description="Methionyl/Leucyl tRNA synthetase" evidence="8">
    <location>
        <begin position="10"/>
        <end position="150"/>
    </location>
</feature>
<proteinExistence type="inferred from homology"/>
<name>A0ABZ0UPV3_9RICK</name>
<feature type="domain" description="Methionyl/Leucyl tRNA synthetase" evidence="8">
    <location>
        <begin position="155"/>
        <end position="358"/>
    </location>
</feature>
<dbReference type="Proteomes" id="UP001325140">
    <property type="component" value="Chromosome"/>
</dbReference>
<evidence type="ECO:0000256" key="1">
    <source>
        <dbReference type="ARBA" id="ARBA00012838"/>
    </source>
</evidence>
<dbReference type="InterPro" id="IPR033911">
    <property type="entry name" value="MetRS_core"/>
</dbReference>
<gene>
    <name evidence="10" type="ORF">Fokcrypt_00672</name>
</gene>
<evidence type="ECO:0000256" key="4">
    <source>
        <dbReference type="ARBA" id="ARBA00022840"/>
    </source>
</evidence>
<dbReference type="EMBL" id="CP110343">
    <property type="protein sequence ID" value="WPX98136.1"/>
    <property type="molecule type" value="Genomic_DNA"/>
</dbReference>
<dbReference type="Pfam" id="PF09334">
    <property type="entry name" value="tRNA-synt_1g"/>
    <property type="match status" value="2"/>
</dbReference>
<dbReference type="Pfam" id="PF19303">
    <property type="entry name" value="Anticodon_3"/>
    <property type="match status" value="1"/>
</dbReference>
<dbReference type="RefSeq" id="WP_323722108.1">
    <property type="nucleotide sequence ID" value="NZ_CP110343.1"/>
</dbReference>
<dbReference type="PANTHER" id="PTHR43326:SF1">
    <property type="entry name" value="METHIONINE--TRNA LIGASE, MITOCHONDRIAL"/>
    <property type="match status" value="1"/>
</dbReference>
<dbReference type="Gene3D" id="1.10.730.10">
    <property type="entry name" value="Isoleucyl-tRNA Synthetase, Domain 1"/>
    <property type="match status" value="1"/>
</dbReference>
<evidence type="ECO:0000259" key="8">
    <source>
        <dbReference type="Pfam" id="PF09334"/>
    </source>
</evidence>
<dbReference type="EC" id="6.1.1.10" evidence="1"/>
<evidence type="ECO:0000259" key="9">
    <source>
        <dbReference type="Pfam" id="PF19303"/>
    </source>
</evidence>
<keyword evidence="4 7" id="KW-0067">ATP-binding</keyword>
<evidence type="ECO:0000256" key="3">
    <source>
        <dbReference type="ARBA" id="ARBA00022741"/>
    </source>
</evidence>
<keyword evidence="11" id="KW-1185">Reference proteome</keyword>
<dbReference type="Gene3D" id="3.40.50.620">
    <property type="entry name" value="HUPs"/>
    <property type="match status" value="1"/>
</dbReference>